<dbReference type="InterPro" id="IPR050742">
    <property type="entry name" value="Helicase_Restrict-Modif_Enz"/>
</dbReference>
<feature type="domain" description="Helicase C-terminal" evidence="2">
    <location>
        <begin position="404"/>
        <end position="561"/>
    </location>
</feature>
<dbReference type="Gene3D" id="3.90.1570.30">
    <property type="match status" value="1"/>
</dbReference>
<keyword evidence="3" id="KW-0378">Hydrolase</keyword>
<dbReference type="Gene3D" id="3.40.50.300">
    <property type="entry name" value="P-loop containing nucleotide triphosphate hydrolases"/>
    <property type="match status" value="2"/>
</dbReference>
<accession>A0A6B1FBL8</accession>
<dbReference type="AlphaFoldDB" id="A0A6B1FBL8"/>
<dbReference type="GO" id="GO:0005829">
    <property type="term" value="C:cytosol"/>
    <property type="evidence" value="ECO:0007669"/>
    <property type="project" value="TreeGrafter"/>
</dbReference>
<evidence type="ECO:0000259" key="2">
    <source>
        <dbReference type="PROSITE" id="PS51194"/>
    </source>
</evidence>
<dbReference type="PROSITE" id="PS51194">
    <property type="entry name" value="HELICASE_CTER"/>
    <property type="match status" value="1"/>
</dbReference>
<dbReference type="SMART" id="SM00487">
    <property type="entry name" value="DEXDc"/>
    <property type="match status" value="1"/>
</dbReference>
<protein>
    <submittedName>
        <fullName evidence="3">Restriction endonuclease subunit R</fullName>
    </submittedName>
</protein>
<evidence type="ECO:0000313" key="3">
    <source>
        <dbReference type="EMBL" id="MYG39166.1"/>
    </source>
</evidence>
<dbReference type="EMBL" id="VYDO01000295">
    <property type="protein sequence ID" value="MYG39166.1"/>
    <property type="molecule type" value="Genomic_DNA"/>
</dbReference>
<keyword evidence="3" id="KW-0540">Nuclease</keyword>
<dbReference type="GO" id="GO:0004519">
    <property type="term" value="F:endonuclease activity"/>
    <property type="evidence" value="ECO:0007669"/>
    <property type="project" value="UniProtKB-KW"/>
</dbReference>
<dbReference type="SUPFAM" id="SSF52540">
    <property type="entry name" value="P-loop containing nucleoside triphosphate hydrolases"/>
    <property type="match status" value="1"/>
</dbReference>
<dbReference type="PANTHER" id="PTHR47396">
    <property type="entry name" value="TYPE I RESTRICTION ENZYME ECOKI R PROTEIN"/>
    <property type="match status" value="1"/>
</dbReference>
<reference evidence="3" key="1">
    <citation type="submission" date="2019-09" db="EMBL/GenBank/DDBJ databases">
        <title>Characterisation of the sponge microbiome using genome-centric metagenomics.</title>
        <authorList>
            <person name="Engelberts J.P."/>
            <person name="Robbins S.J."/>
            <person name="De Goeij J.M."/>
            <person name="Aranda M."/>
            <person name="Bell S.C."/>
            <person name="Webster N.S."/>
        </authorList>
    </citation>
    <scope>NUCLEOTIDE SEQUENCE</scope>
    <source>
        <strain evidence="3">SB0676_bin_10</strain>
    </source>
</reference>
<organism evidence="3">
    <name type="scientific">Synechococcus sp. SB0676_bin_10</name>
    <dbReference type="NCBI Taxonomy" id="2604869"/>
    <lineage>
        <taxon>Bacteria</taxon>
        <taxon>Bacillati</taxon>
        <taxon>Cyanobacteriota</taxon>
        <taxon>Cyanophyceae</taxon>
        <taxon>Synechococcales</taxon>
        <taxon>Synechococcaceae</taxon>
        <taxon>Synechococcus</taxon>
    </lineage>
</organism>
<dbReference type="Pfam" id="PF13588">
    <property type="entry name" value="HSDR_N_2"/>
    <property type="match status" value="1"/>
</dbReference>
<dbReference type="InterPro" id="IPR001650">
    <property type="entry name" value="Helicase_C-like"/>
</dbReference>
<dbReference type="PANTHER" id="PTHR47396:SF1">
    <property type="entry name" value="ATP-DEPENDENT HELICASE IRC3-RELATED"/>
    <property type="match status" value="1"/>
</dbReference>
<sequence>MPDTNEAFARVKIDDLLKDAGWSLTDGWSVLFEEKLVDGTKADYVLCNRQGRPMAVVEAKRASVDLVAARDQGRHYAELLGVPFVFLSNGEEVWFLDRETDAHARRIDGFYGQDDLERQTAVRQFRRDLSTVDIDRKIVDRDYQIDCIKALSAQVSCGRRKLLVEMATGTGKTRTAAAFIKRLFQASIITRVLFLVDRIALARQAEEAFTDHLRDYPCHLLRPGRCFDRAKRITITTLQTMIAEYRTLSPGYFDLVVTDECHRSIYGKWSTALRHFDAIQLGLTATPCTADTDMLPDSEDELFVRDTLRFFELDQPTFRYTLRQAIQEAHLVPYRIYRARTVKTAAEEGFTVRREELDWSAMDQKTRAEFEDLFARSDPITVDPQSLERRFTIPERNRALVREFRDQALVPGRPLGKTIVFAVTRRHAETLAQMFDNHFADLKPRPTVRYADFVVSDMGGGPAPDASLLIKRFKEEDYPAILVSVNMLDTGFDCPEVVNLVMARFTRSTILYRQMRGRGTRKAPHIGKTRFTVFDFAGVTDLHGDNEDGIEVSPTLNSSPSLSTGKPAMVLTLDVDDHIDPLSRDWWTLDENGRIVRSPNAEAQAAQIGVRFEAWRAGHGEFDAEQARWAGLIGSRVRADATTMNCFGTWSFDEHPFTALGGYNQAQRVFGGADALAKLIAGINAVVFRQRQAPGQDRKRGGTIGPCP</sequence>
<dbReference type="InterPro" id="IPR014001">
    <property type="entry name" value="Helicase_ATP-bd"/>
</dbReference>
<dbReference type="GO" id="GO:0005524">
    <property type="term" value="F:ATP binding"/>
    <property type="evidence" value="ECO:0007669"/>
    <property type="project" value="InterPro"/>
</dbReference>
<keyword evidence="3" id="KW-0255">Endonuclease</keyword>
<proteinExistence type="predicted"/>
<dbReference type="GO" id="GO:0016787">
    <property type="term" value="F:hydrolase activity"/>
    <property type="evidence" value="ECO:0007669"/>
    <property type="project" value="InterPro"/>
</dbReference>
<dbReference type="InterPro" id="IPR027417">
    <property type="entry name" value="P-loop_NTPase"/>
</dbReference>
<dbReference type="CDD" id="cd18799">
    <property type="entry name" value="SF2_C_EcoAI-like"/>
    <property type="match status" value="1"/>
</dbReference>
<dbReference type="Pfam" id="PF04851">
    <property type="entry name" value="ResIII"/>
    <property type="match status" value="1"/>
</dbReference>
<gene>
    <name evidence="3" type="ORF">F4162_09515</name>
</gene>
<name>A0A6B1FBL8_9SYNE</name>
<feature type="domain" description="Helicase ATP-binding" evidence="1">
    <location>
        <begin position="153"/>
        <end position="305"/>
    </location>
</feature>
<dbReference type="GO" id="GO:0003677">
    <property type="term" value="F:DNA binding"/>
    <property type="evidence" value="ECO:0007669"/>
    <property type="project" value="InterPro"/>
</dbReference>
<dbReference type="Pfam" id="PF00271">
    <property type="entry name" value="Helicase_C"/>
    <property type="match status" value="1"/>
</dbReference>
<dbReference type="PROSITE" id="PS51192">
    <property type="entry name" value="HELICASE_ATP_BIND_1"/>
    <property type="match status" value="1"/>
</dbReference>
<dbReference type="InterPro" id="IPR029464">
    <property type="entry name" value="HSDR_N"/>
</dbReference>
<dbReference type="CDD" id="cd18032">
    <property type="entry name" value="DEXHc_RE_I_III_res"/>
    <property type="match status" value="1"/>
</dbReference>
<dbReference type="InterPro" id="IPR006935">
    <property type="entry name" value="Helicase/UvrB_N"/>
</dbReference>
<evidence type="ECO:0000259" key="1">
    <source>
        <dbReference type="PROSITE" id="PS51192"/>
    </source>
</evidence>
<comment type="caution">
    <text evidence="3">The sequence shown here is derived from an EMBL/GenBank/DDBJ whole genome shotgun (WGS) entry which is preliminary data.</text>
</comment>